<feature type="domain" description="Septum formation inhibitor MinC C-terminal" evidence="6">
    <location>
        <begin position="153"/>
        <end position="249"/>
    </location>
</feature>
<protein>
    <recommendedName>
        <fullName evidence="5">Probable septum site-determining protein MinC</fullName>
    </recommendedName>
</protein>
<keyword evidence="3 5" id="KW-0131">Cell cycle</keyword>
<dbReference type="Gene3D" id="2.160.20.70">
    <property type="match status" value="1"/>
</dbReference>
<dbReference type="InterPro" id="IPR036145">
    <property type="entry name" value="MinC_C_sf"/>
</dbReference>
<dbReference type="InterPro" id="IPR016098">
    <property type="entry name" value="CAP/MinC_C"/>
</dbReference>
<dbReference type="GO" id="GO:0000917">
    <property type="term" value="P:division septum assembly"/>
    <property type="evidence" value="ECO:0007669"/>
    <property type="project" value="UniProtKB-KW"/>
</dbReference>
<keyword evidence="2 5" id="KW-0717">Septation</keyword>
<dbReference type="PANTHER" id="PTHR34108:SF1">
    <property type="entry name" value="SEPTUM SITE-DETERMINING PROTEIN MINC"/>
    <property type="match status" value="1"/>
</dbReference>
<accession>A0A3N6RMD2</accession>
<keyword evidence="1 5" id="KW-0132">Cell division</keyword>
<comment type="caution">
    <text evidence="7">The sequence shown here is derived from an EMBL/GenBank/DDBJ whole genome shotgun (WGS) entry which is preliminary data.</text>
</comment>
<comment type="function">
    <text evidence="5">Cell division inhibitor that blocks the formation of polar Z ring septums. Rapidly oscillates between the poles of the cell to destabilize FtsZ filaments that have formed before they mature into polar Z rings. Prevents FtsZ polymerization.</text>
</comment>
<dbReference type="GO" id="GO:0000902">
    <property type="term" value="P:cell morphogenesis"/>
    <property type="evidence" value="ECO:0007669"/>
    <property type="project" value="InterPro"/>
</dbReference>
<dbReference type="EMBL" id="RCBY01000098">
    <property type="protein sequence ID" value="RQH38990.1"/>
    <property type="molecule type" value="Genomic_DNA"/>
</dbReference>
<dbReference type="Proteomes" id="UP000269154">
    <property type="component" value="Unassembled WGS sequence"/>
</dbReference>
<dbReference type="NCBIfam" id="NF001778">
    <property type="entry name" value="PRK00513.2-4"/>
    <property type="match status" value="1"/>
</dbReference>
<dbReference type="GO" id="GO:1901891">
    <property type="term" value="P:regulation of cell septum assembly"/>
    <property type="evidence" value="ECO:0007669"/>
    <property type="project" value="InterPro"/>
</dbReference>
<dbReference type="InterPro" id="IPR005526">
    <property type="entry name" value="Septum_form_inhib_MinC_C"/>
</dbReference>
<evidence type="ECO:0000256" key="4">
    <source>
        <dbReference type="ARBA" id="ARBA00046874"/>
    </source>
</evidence>
<dbReference type="InterPro" id="IPR013033">
    <property type="entry name" value="MinC"/>
</dbReference>
<dbReference type="NCBIfam" id="TIGR01222">
    <property type="entry name" value="minC"/>
    <property type="match status" value="1"/>
</dbReference>
<dbReference type="HAMAP" id="MF_00267">
    <property type="entry name" value="MinC"/>
    <property type="match status" value="1"/>
</dbReference>
<dbReference type="RefSeq" id="WP_124147280.1">
    <property type="nucleotide sequence ID" value="NZ_CAWOKI010000252.1"/>
</dbReference>
<comment type="subunit">
    <text evidence="4 5">Interacts with MinD and FtsZ.</text>
</comment>
<gene>
    <name evidence="5 7" type="primary">minC</name>
    <name evidence="7" type="ORF">D5R40_17420</name>
</gene>
<sequence>MSSDDSISTTSTSTPEVSTNLQVRFKTEEGKLLLLLPPEFNNGEIESPTAMTWTEIWQQFKQRLKAGERFWQPKTEVQLIAFDRLLDTRQLQEIAEALLEVELELTTVQTSRRQTAVAAVTVGYSVEQKFDIITLNQAPTEKVQPMFEPLYLQMTIRSGVEIRHPGTVVIVGDVNPGGSVIADGDILVWGRLRGIVHAGAKGNSQSVIMTLQMEPTIIRIAGQVARGPEKLPNQFYPEVAYVTDQGIRISRMVDFVKIRR</sequence>
<dbReference type="OrthoDB" id="9790810at2"/>
<evidence type="ECO:0000259" key="6">
    <source>
        <dbReference type="Pfam" id="PF03775"/>
    </source>
</evidence>
<keyword evidence="8" id="KW-1185">Reference proteome</keyword>
<evidence type="ECO:0000313" key="8">
    <source>
        <dbReference type="Proteomes" id="UP000269154"/>
    </source>
</evidence>
<evidence type="ECO:0000256" key="2">
    <source>
        <dbReference type="ARBA" id="ARBA00023210"/>
    </source>
</evidence>
<comment type="similarity">
    <text evidence="5">Belongs to the MinC family.</text>
</comment>
<reference evidence="7 8" key="1">
    <citation type="journal article" date="2018" name="ACS Chem. Biol.">
        <title>Ketoreductase domain dysfunction expands chemodiversity: malyngamide biosynthesis in the cyanobacterium Okeania hirsuta.</title>
        <authorList>
            <person name="Moss N.A."/>
            <person name="Leao T."/>
            <person name="Rankin M."/>
            <person name="McCullough T.M."/>
            <person name="Qu P."/>
            <person name="Korobeynikov A."/>
            <person name="Smith J.L."/>
            <person name="Gerwick L."/>
            <person name="Gerwick W.H."/>
        </authorList>
    </citation>
    <scope>NUCLEOTIDE SEQUENCE [LARGE SCALE GENOMIC DNA]</scope>
    <source>
        <strain evidence="7 8">PAB10Feb10-1</strain>
    </source>
</reference>
<evidence type="ECO:0000313" key="7">
    <source>
        <dbReference type="EMBL" id="RQH38990.1"/>
    </source>
</evidence>
<evidence type="ECO:0000256" key="3">
    <source>
        <dbReference type="ARBA" id="ARBA00023306"/>
    </source>
</evidence>
<name>A0A3N6RMD2_9CYAN</name>
<evidence type="ECO:0000256" key="5">
    <source>
        <dbReference type="HAMAP-Rule" id="MF_00267"/>
    </source>
</evidence>
<dbReference type="SUPFAM" id="SSF63848">
    <property type="entry name" value="Cell-division inhibitor MinC, C-terminal domain"/>
    <property type="match status" value="1"/>
</dbReference>
<evidence type="ECO:0000256" key="1">
    <source>
        <dbReference type="ARBA" id="ARBA00022618"/>
    </source>
</evidence>
<organism evidence="7 8">
    <name type="scientific">Okeania hirsuta</name>
    <dbReference type="NCBI Taxonomy" id="1458930"/>
    <lineage>
        <taxon>Bacteria</taxon>
        <taxon>Bacillati</taxon>
        <taxon>Cyanobacteriota</taxon>
        <taxon>Cyanophyceae</taxon>
        <taxon>Oscillatoriophycideae</taxon>
        <taxon>Oscillatoriales</taxon>
        <taxon>Microcoleaceae</taxon>
        <taxon>Okeania</taxon>
    </lineage>
</organism>
<proteinExistence type="inferred from homology"/>
<dbReference type="AlphaFoldDB" id="A0A3N6RMD2"/>
<dbReference type="PANTHER" id="PTHR34108">
    <property type="entry name" value="SEPTUM SITE-DETERMINING PROTEIN MINC"/>
    <property type="match status" value="1"/>
</dbReference>
<dbReference type="Pfam" id="PF03775">
    <property type="entry name" value="MinC_C"/>
    <property type="match status" value="1"/>
</dbReference>